<reference evidence="7" key="1">
    <citation type="submission" date="2019-01" db="EMBL/GenBank/DDBJ databases">
        <title>Cytophagaceae bacterium strain CAR-16.</title>
        <authorList>
            <person name="Chen W.-M."/>
        </authorList>
    </citation>
    <scope>NUCLEOTIDE SEQUENCE [LARGE SCALE GENOMIC DNA]</scope>
    <source>
        <strain evidence="7">ICH-30</strain>
    </source>
</reference>
<dbReference type="InterPro" id="IPR050397">
    <property type="entry name" value="Env_Response_Regulators"/>
</dbReference>
<dbReference type="Pfam" id="PF13545">
    <property type="entry name" value="HTH_Crp_2"/>
    <property type="match status" value="1"/>
</dbReference>
<dbReference type="InterPro" id="IPR036388">
    <property type="entry name" value="WH-like_DNA-bd_sf"/>
</dbReference>
<evidence type="ECO:0000259" key="4">
    <source>
        <dbReference type="Pfam" id="PF00027"/>
    </source>
</evidence>
<dbReference type="Proteomes" id="UP000289734">
    <property type="component" value="Unassembled WGS sequence"/>
</dbReference>
<dbReference type="OrthoDB" id="9776746at2"/>
<evidence type="ECO:0000256" key="2">
    <source>
        <dbReference type="ARBA" id="ARBA00023125"/>
    </source>
</evidence>
<dbReference type="InterPro" id="IPR012318">
    <property type="entry name" value="HTH_CRP"/>
</dbReference>
<dbReference type="CDD" id="cd00038">
    <property type="entry name" value="CAP_ED"/>
    <property type="match status" value="1"/>
</dbReference>
<feature type="domain" description="Cyclic nucleotide-binding" evidence="4">
    <location>
        <begin position="23"/>
        <end position="111"/>
    </location>
</feature>
<accession>A0A4Q1KI17</accession>
<keyword evidence="2" id="KW-0238">DNA-binding</keyword>
<proteinExistence type="predicted"/>
<dbReference type="Pfam" id="PF00027">
    <property type="entry name" value="cNMP_binding"/>
    <property type="match status" value="1"/>
</dbReference>
<gene>
    <name evidence="6" type="ORF">EQG68_13120</name>
</gene>
<dbReference type="EMBL" id="SBKQ01000014">
    <property type="protein sequence ID" value="RXR29421.1"/>
    <property type="molecule type" value="Genomic_DNA"/>
</dbReference>
<feature type="domain" description="HTH crp-type" evidence="5">
    <location>
        <begin position="149"/>
        <end position="192"/>
    </location>
</feature>
<sequence length="202" mass="23639">MKSSLAQFDDELIDAFEKEGILKSVPKDTELIRDGQYINSIPIVLNGMVKVFTKYHEKEFLLYYIQPTESCVLSFIVSKKNEPSTFFAKTEEDSEILLLPAVKVQQWIKKYPQFNAMFFNLFNERYFDLIDTLNHVLFDRLDTRLYLYLKEKMDLHQTTILTISHKEIANDMGTSREVITRILKKLEAEAKVMQTPNGIQLL</sequence>
<comment type="caution">
    <text evidence="6">The sequence shown here is derived from an EMBL/GenBank/DDBJ whole genome shotgun (WGS) entry which is preliminary data.</text>
</comment>
<evidence type="ECO:0000259" key="5">
    <source>
        <dbReference type="Pfam" id="PF13545"/>
    </source>
</evidence>
<dbReference type="AlphaFoldDB" id="A0A4Q1KI17"/>
<evidence type="ECO:0000313" key="6">
    <source>
        <dbReference type="EMBL" id="RXR29421.1"/>
    </source>
</evidence>
<dbReference type="InterPro" id="IPR036390">
    <property type="entry name" value="WH_DNA-bd_sf"/>
</dbReference>
<evidence type="ECO:0000256" key="1">
    <source>
        <dbReference type="ARBA" id="ARBA00023015"/>
    </source>
</evidence>
<organism evidence="6 7">
    <name type="scientific">Flavobacterium piscinae</name>
    <dbReference type="NCBI Taxonomy" id="2506424"/>
    <lineage>
        <taxon>Bacteria</taxon>
        <taxon>Pseudomonadati</taxon>
        <taxon>Bacteroidota</taxon>
        <taxon>Flavobacteriia</taxon>
        <taxon>Flavobacteriales</taxon>
        <taxon>Flavobacteriaceae</taxon>
        <taxon>Flavobacterium</taxon>
    </lineage>
</organism>
<keyword evidence="7" id="KW-1185">Reference proteome</keyword>
<dbReference type="PANTHER" id="PTHR24567:SF26">
    <property type="entry name" value="REGULATORY PROTEIN YEIL"/>
    <property type="match status" value="1"/>
</dbReference>
<dbReference type="PANTHER" id="PTHR24567">
    <property type="entry name" value="CRP FAMILY TRANSCRIPTIONAL REGULATORY PROTEIN"/>
    <property type="match status" value="1"/>
</dbReference>
<evidence type="ECO:0000313" key="7">
    <source>
        <dbReference type="Proteomes" id="UP000289734"/>
    </source>
</evidence>
<dbReference type="RefSeq" id="WP_129465347.1">
    <property type="nucleotide sequence ID" value="NZ_SBKQ01000014.1"/>
</dbReference>
<dbReference type="SUPFAM" id="SSF46785">
    <property type="entry name" value="Winged helix' DNA-binding domain"/>
    <property type="match status" value="1"/>
</dbReference>
<evidence type="ECO:0000256" key="3">
    <source>
        <dbReference type="ARBA" id="ARBA00023163"/>
    </source>
</evidence>
<dbReference type="GO" id="GO:0003677">
    <property type="term" value="F:DNA binding"/>
    <property type="evidence" value="ECO:0007669"/>
    <property type="project" value="UniProtKB-KW"/>
</dbReference>
<dbReference type="InterPro" id="IPR000595">
    <property type="entry name" value="cNMP-bd_dom"/>
</dbReference>
<dbReference type="GO" id="GO:0003700">
    <property type="term" value="F:DNA-binding transcription factor activity"/>
    <property type="evidence" value="ECO:0007669"/>
    <property type="project" value="TreeGrafter"/>
</dbReference>
<name>A0A4Q1KI17_9FLAO</name>
<keyword evidence="1" id="KW-0805">Transcription regulation</keyword>
<dbReference type="InterPro" id="IPR014710">
    <property type="entry name" value="RmlC-like_jellyroll"/>
</dbReference>
<dbReference type="SUPFAM" id="SSF51206">
    <property type="entry name" value="cAMP-binding domain-like"/>
    <property type="match status" value="1"/>
</dbReference>
<protein>
    <submittedName>
        <fullName evidence="6">Crp/Fnr family transcriptional regulator</fullName>
    </submittedName>
</protein>
<dbReference type="Gene3D" id="2.60.120.10">
    <property type="entry name" value="Jelly Rolls"/>
    <property type="match status" value="1"/>
</dbReference>
<keyword evidence="3" id="KW-0804">Transcription</keyword>
<dbReference type="InterPro" id="IPR018490">
    <property type="entry name" value="cNMP-bd_dom_sf"/>
</dbReference>
<dbReference type="GO" id="GO:0005829">
    <property type="term" value="C:cytosol"/>
    <property type="evidence" value="ECO:0007669"/>
    <property type="project" value="TreeGrafter"/>
</dbReference>
<dbReference type="Gene3D" id="1.10.10.10">
    <property type="entry name" value="Winged helix-like DNA-binding domain superfamily/Winged helix DNA-binding domain"/>
    <property type="match status" value="1"/>
</dbReference>